<evidence type="ECO:0000256" key="1">
    <source>
        <dbReference type="SAM" id="Coils"/>
    </source>
</evidence>
<protein>
    <submittedName>
        <fullName evidence="2">Uncharacterized protein</fullName>
    </submittedName>
</protein>
<accession>A0A151NIS2</accession>
<dbReference type="Proteomes" id="UP000050525">
    <property type="component" value="Unassembled WGS sequence"/>
</dbReference>
<gene>
    <name evidence="2" type="ORF">Y1Q_0024368</name>
</gene>
<evidence type="ECO:0000313" key="2">
    <source>
        <dbReference type="EMBL" id="KYO36698.1"/>
    </source>
</evidence>
<organism evidence="2 3">
    <name type="scientific">Alligator mississippiensis</name>
    <name type="common">American alligator</name>
    <dbReference type="NCBI Taxonomy" id="8496"/>
    <lineage>
        <taxon>Eukaryota</taxon>
        <taxon>Metazoa</taxon>
        <taxon>Chordata</taxon>
        <taxon>Craniata</taxon>
        <taxon>Vertebrata</taxon>
        <taxon>Euteleostomi</taxon>
        <taxon>Archelosauria</taxon>
        <taxon>Archosauria</taxon>
        <taxon>Crocodylia</taxon>
        <taxon>Alligatoridae</taxon>
        <taxon>Alligatorinae</taxon>
        <taxon>Alligator</taxon>
    </lineage>
</organism>
<dbReference type="EMBL" id="AKHW03002956">
    <property type="protein sequence ID" value="KYO36698.1"/>
    <property type="molecule type" value="Genomic_DNA"/>
</dbReference>
<comment type="caution">
    <text evidence="2">The sequence shown here is derived from an EMBL/GenBank/DDBJ whole genome shotgun (WGS) entry which is preliminary data.</text>
</comment>
<name>A0A151NIS2_ALLMI</name>
<evidence type="ECO:0000313" key="3">
    <source>
        <dbReference type="Proteomes" id="UP000050525"/>
    </source>
</evidence>
<proteinExistence type="predicted"/>
<dbReference type="AlphaFoldDB" id="A0A151NIS2"/>
<reference evidence="2 3" key="1">
    <citation type="journal article" date="2012" name="Genome Biol.">
        <title>Sequencing three crocodilian genomes to illuminate the evolution of archosaurs and amniotes.</title>
        <authorList>
            <person name="St John J.A."/>
            <person name="Braun E.L."/>
            <person name="Isberg S.R."/>
            <person name="Miles L.G."/>
            <person name="Chong A.Y."/>
            <person name="Gongora J."/>
            <person name="Dalzell P."/>
            <person name="Moran C."/>
            <person name="Bed'hom B."/>
            <person name="Abzhanov A."/>
            <person name="Burgess S.C."/>
            <person name="Cooksey A.M."/>
            <person name="Castoe T.A."/>
            <person name="Crawford N.G."/>
            <person name="Densmore L.D."/>
            <person name="Drew J.C."/>
            <person name="Edwards S.V."/>
            <person name="Faircloth B.C."/>
            <person name="Fujita M.K."/>
            <person name="Greenwold M.J."/>
            <person name="Hoffmann F.G."/>
            <person name="Howard J.M."/>
            <person name="Iguchi T."/>
            <person name="Janes D.E."/>
            <person name="Khan S.Y."/>
            <person name="Kohno S."/>
            <person name="de Koning A.J."/>
            <person name="Lance S.L."/>
            <person name="McCarthy F.M."/>
            <person name="McCormack J.E."/>
            <person name="Merchant M.E."/>
            <person name="Peterson D.G."/>
            <person name="Pollock D.D."/>
            <person name="Pourmand N."/>
            <person name="Raney B.J."/>
            <person name="Roessler K.A."/>
            <person name="Sanford J.R."/>
            <person name="Sawyer R.H."/>
            <person name="Schmidt C.J."/>
            <person name="Triplett E.W."/>
            <person name="Tuberville T.D."/>
            <person name="Venegas-Anaya M."/>
            <person name="Howard J.T."/>
            <person name="Jarvis E.D."/>
            <person name="Guillette L.J.Jr."/>
            <person name="Glenn T.C."/>
            <person name="Green R.E."/>
            <person name="Ray D.A."/>
        </authorList>
    </citation>
    <scope>NUCLEOTIDE SEQUENCE [LARGE SCALE GENOMIC DNA]</scope>
    <source>
        <strain evidence="2">KSC_2009_1</strain>
    </source>
</reference>
<sequence>MTMAEMESMEGWKQEAFTWQLRINEVEERVAHLQRELEIVNFIIEQPEVKVAALELCLQSGKKKGGSKEVGCLIAAETEKFEHWNSLSRIRLRKAKSVLTEPVQVAASLKANIGQLQLLFNGAGEGDAAIKKARYEETLLTARLPLCGAV</sequence>
<feature type="coiled-coil region" evidence="1">
    <location>
        <begin position="16"/>
        <end position="43"/>
    </location>
</feature>
<keyword evidence="3" id="KW-1185">Reference proteome</keyword>
<keyword evidence="1" id="KW-0175">Coiled coil</keyword>